<evidence type="ECO:0000256" key="1">
    <source>
        <dbReference type="SAM" id="SignalP"/>
    </source>
</evidence>
<accession>A0ABW3H6Z6</accession>
<feature type="signal peptide" evidence="1">
    <location>
        <begin position="1"/>
        <end position="24"/>
    </location>
</feature>
<protein>
    <submittedName>
        <fullName evidence="2">Uncharacterized protein</fullName>
    </submittedName>
</protein>
<proteinExistence type="predicted"/>
<dbReference type="EMBL" id="JBHTJG010000004">
    <property type="protein sequence ID" value="MFD0946932.1"/>
    <property type="molecule type" value="Genomic_DNA"/>
</dbReference>
<keyword evidence="1" id="KW-0732">Signal</keyword>
<comment type="caution">
    <text evidence="2">The sequence shown here is derived from an EMBL/GenBank/DDBJ whole genome shotgun (WGS) entry which is preliminary data.</text>
</comment>
<feature type="chain" id="PRO_5046675653" evidence="1">
    <location>
        <begin position="25"/>
        <end position="175"/>
    </location>
</feature>
<sequence length="175" mass="18695">MLKPALTGAASLAAVLLSATPAQAKLVETLYAQHGAWKVFAVKDDAAGNQLNRCLMDIRNARGEMLRIHLGFSGDWAISIPSGGNAGNLTGDVIINGPLAQTVPSTWNTDGARASRAAIESWIQRLRKANTLSAHYDGTGANARTSYEYIWNLGPAQDLNAAIKSVRLCWANNHL</sequence>
<dbReference type="RefSeq" id="WP_264943955.1">
    <property type="nucleotide sequence ID" value="NZ_JAPDRA010000004.1"/>
</dbReference>
<gene>
    <name evidence="2" type="ORF">ACFQ1E_11330</name>
</gene>
<keyword evidence="3" id="KW-1185">Reference proteome</keyword>
<reference evidence="3" key="1">
    <citation type="journal article" date="2019" name="Int. J. Syst. Evol. Microbiol.">
        <title>The Global Catalogue of Microorganisms (GCM) 10K type strain sequencing project: providing services to taxonomists for standard genome sequencing and annotation.</title>
        <authorList>
            <consortium name="The Broad Institute Genomics Platform"/>
            <consortium name="The Broad Institute Genome Sequencing Center for Infectious Disease"/>
            <person name="Wu L."/>
            <person name="Ma J."/>
        </authorList>
    </citation>
    <scope>NUCLEOTIDE SEQUENCE [LARGE SCALE GENOMIC DNA]</scope>
    <source>
        <strain evidence="3">CCUG 62982</strain>
    </source>
</reference>
<evidence type="ECO:0000313" key="2">
    <source>
        <dbReference type="EMBL" id="MFD0946932.1"/>
    </source>
</evidence>
<evidence type="ECO:0000313" key="3">
    <source>
        <dbReference type="Proteomes" id="UP001596977"/>
    </source>
</evidence>
<name>A0ABW3H6Z6_9SPHN</name>
<dbReference type="Proteomes" id="UP001596977">
    <property type="component" value="Unassembled WGS sequence"/>
</dbReference>
<organism evidence="2 3">
    <name type="scientific">Sphingomonas canadensis</name>
    <dbReference type="NCBI Taxonomy" id="1219257"/>
    <lineage>
        <taxon>Bacteria</taxon>
        <taxon>Pseudomonadati</taxon>
        <taxon>Pseudomonadota</taxon>
        <taxon>Alphaproteobacteria</taxon>
        <taxon>Sphingomonadales</taxon>
        <taxon>Sphingomonadaceae</taxon>
        <taxon>Sphingomonas</taxon>
    </lineage>
</organism>